<dbReference type="AlphaFoldDB" id="A0A0F0CST9"/>
<comment type="pathway">
    <text evidence="1 7 8">Carbohydrate degradation; glycolysis; D-glyceraldehyde 3-phosphate from glycerone phosphate: step 1/1.</text>
</comment>
<evidence type="ECO:0000256" key="5">
    <source>
        <dbReference type="ARBA" id="ARBA00023152"/>
    </source>
</evidence>
<evidence type="ECO:0000256" key="3">
    <source>
        <dbReference type="ARBA" id="ARBA00022432"/>
    </source>
</evidence>
<dbReference type="GO" id="GO:0006094">
    <property type="term" value="P:gluconeogenesis"/>
    <property type="evidence" value="ECO:0007669"/>
    <property type="project" value="UniProtKB-UniRule"/>
</dbReference>
<dbReference type="InterPro" id="IPR013785">
    <property type="entry name" value="Aldolase_TIM"/>
</dbReference>
<dbReference type="PATRIC" id="fig|1609969.3.peg.1649"/>
<feature type="binding site" evidence="7">
    <location>
        <begin position="9"/>
        <end position="11"/>
    </location>
    <ligand>
        <name>substrate</name>
    </ligand>
</feature>
<feature type="active site" description="Electrophile" evidence="7">
    <location>
        <position position="95"/>
    </location>
</feature>
<dbReference type="HAMAP" id="MF_00147_B">
    <property type="entry name" value="TIM_B"/>
    <property type="match status" value="1"/>
</dbReference>
<feature type="active site" description="Proton acceptor" evidence="7">
    <location>
        <position position="166"/>
    </location>
</feature>
<name>A0A0F0CST9_9BACT</name>
<dbReference type="UniPathway" id="UPA00138"/>
<feature type="binding site" evidence="7">
    <location>
        <position position="212"/>
    </location>
    <ligand>
        <name>substrate</name>
    </ligand>
</feature>
<comment type="caution">
    <text evidence="9">The sequence shown here is derived from an EMBL/GenBank/DDBJ whole genome shotgun (WGS) entry which is preliminary data.</text>
</comment>
<dbReference type="Pfam" id="PF00121">
    <property type="entry name" value="TIM"/>
    <property type="match status" value="1"/>
</dbReference>
<dbReference type="PANTHER" id="PTHR21139">
    <property type="entry name" value="TRIOSEPHOSPHATE ISOMERASE"/>
    <property type="match status" value="1"/>
</dbReference>
<dbReference type="GO" id="GO:0004807">
    <property type="term" value="F:triose-phosphate isomerase activity"/>
    <property type="evidence" value="ECO:0007669"/>
    <property type="project" value="UniProtKB-UniRule"/>
</dbReference>
<sequence>MRTPMIAGNWKMYKDVNEAVELVNSIKRAIFNVDNVEIIVVPPFTDLSEAGEMLIETNVKLGAQNCFWETEGAFTGEISAPMLKSVGCKYVVIGHSERRKYFGETNEMLNKKLHVVIKYGLIPIFCVGETLEEREHGKTWEVVETQIIEGMKNILDNDLNIIIAYEPVWAIGTGKTATPEQAQEVHKMIRDLLAKLYSVDFSERIQILYGGSVNPANIESLMKEPDIDGGLIGGASLKSESFVDMVKKTSWLYAKK</sequence>
<comment type="subunit">
    <text evidence="7 8">Homodimer.</text>
</comment>
<evidence type="ECO:0000313" key="9">
    <source>
        <dbReference type="EMBL" id="KJJ84591.1"/>
    </source>
</evidence>
<evidence type="ECO:0000256" key="7">
    <source>
        <dbReference type="HAMAP-Rule" id="MF_00147"/>
    </source>
</evidence>
<dbReference type="PROSITE" id="PS51440">
    <property type="entry name" value="TIM_2"/>
    <property type="match status" value="1"/>
</dbReference>
<keyword evidence="10" id="KW-1185">Reference proteome</keyword>
<dbReference type="GO" id="GO:0006096">
    <property type="term" value="P:glycolytic process"/>
    <property type="evidence" value="ECO:0007669"/>
    <property type="project" value="UniProtKB-UniRule"/>
</dbReference>
<dbReference type="GO" id="GO:0005829">
    <property type="term" value="C:cytosol"/>
    <property type="evidence" value="ECO:0007669"/>
    <property type="project" value="TreeGrafter"/>
</dbReference>
<evidence type="ECO:0000256" key="1">
    <source>
        <dbReference type="ARBA" id="ARBA00004680"/>
    </source>
</evidence>
<dbReference type="NCBIfam" id="TIGR00419">
    <property type="entry name" value="tim"/>
    <property type="match status" value="1"/>
</dbReference>
<comment type="pathway">
    <text evidence="7 8">Carbohydrate biosynthesis; gluconeogenesis.</text>
</comment>
<evidence type="ECO:0000256" key="8">
    <source>
        <dbReference type="RuleBase" id="RU363013"/>
    </source>
</evidence>
<dbReference type="GO" id="GO:0019563">
    <property type="term" value="P:glycerol catabolic process"/>
    <property type="evidence" value="ECO:0007669"/>
    <property type="project" value="TreeGrafter"/>
</dbReference>
<comment type="subcellular location">
    <subcellularLocation>
        <location evidence="7 8">Cytoplasm</location>
    </subcellularLocation>
</comment>
<evidence type="ECO:0000256" key="2">
    <source>
        <dbReference type="ARBA" id="ARBA00007422"/>
    </source>
</evidence>
<feature type="binding site" evidence="7">
    <location>
        <position position="172"/>
    </location>
    <ligand>
        <name>substrate</name>
    </ligand>
</feature>
<comment type="similarity">
    <text evidence="2 7 8">Belongs to the triosephosphate isomerase family.</text>
</comment>
<dbReference type="SUPFAM" id="SSF51351">
    <property type="entry name" value="Triosephosphate isomerase (TIM)"/>
    <property type="match status" value="1"/>
</dbReference>
<evidence type="ECO:0000313" key="10">
    <source>
        <dbReference type="Proteomes" id="UP000033428"/>
    </source>
</evidence>
<proteinExistence type="inferred from homology"/>
<organism evidence="9 10">
    <name type="scientific">Candidatus Omnitrophus magneticus</name>
    <dbReference type="NCBI Taxonomy" id="1609969"/>
    <lineage>
        <taxon>Bacteria</taxon>
        <taxon>Pseudomonadati</taxon>
        <taxon>Candidatus Omnitrophota</taxon>
        <taxon>Candidatus Omnitrophus</taxon>
    </lineage>
</organism>
<reference evidence="9 10" key="1">
    <citation type="submission" date="2015-02" db="EMBL/GenBank/DDBJ databases">
        <title>Single-cell genomics of uncultivated deep-branching MTB reveals a conserved set of magnetosome genes.</title>
        <authorList>
            <person name="Kolinko S."/>
            <person name="Richter M."/>
            <person name="Glockner F.O."/>
            <person name="Brachmann A."/>
            <person name="Schuler D."/>
        </authorList>
    </citation>
    <scope>NUCLEOTIDE SEQUENCE [LARGE SCALE GENOMIC DNA]</scope>
    <source>
        <strain evidence="9">SKK-01</strain>
    </source>
</reference>
<comment type="catalytic activity">
    <reaction evidence="7 8">
        <text>D-glyceraldehyde 3-phosphate = dihydroxyacetone phosphate</text>
        <dbReference type="Rhea" id="RHEA:18585"/>
        <dbReference type="ChEBI" id="CHEBI:57642"/>
        <dbReference type="ChEBI" id="CHEBI:59776"/>
        <dbReference type="EC" id="5.3.1.1"/>
    </reaction>
</comment>
<keyword evidence="6 7" id="KW-0413">Isomerase</keyword>
<protein>
    <recommendedName>
        <fullName evidence="7 8">Triosephosphate isomerase</fullName>
        <shortName evidence="7">TIM</shortName>
        <shortName evidence="7">TPI</shortName>
        <ecNumber evidence="7 8">5.3.1.1</ecNumber>
    </recommendedName>
    <alternativeName>
        <fullName evidence="7">Triose-phosphate isomerase</fullName>
    </alternativeName>
</protein>
<keyword evidence="3 7" id="KW-0312">Gluconeogenesis</keyword>
<dbReference type="UniPathway" id="UPA00109">
    <property type="reaction ID" value="UER00189"/>
</dbReference>
<dbReference type="EC" id="5.3.1.1" evidence="7 8"/>
<feature type="binding site" evidence="7">
    <location>
        <begin position="233"/>
        <end position="234"/>
    </location>
    <ligand>
        <name>substrate</name>
    </ligand>
</feature>
<accession>A0A0F0CST9</accession>
<dbReference type="Proteomes" id="UP000033428">
    <property type="component" value="Unassembled WGS sequence"/>
</dbReference>
<gene>
    <name evidence="7" type="primary">tpiA</name>
    <name evidence="9" type="ORF">OMAG_001533</name>
</gene>
<keyword evidence="5 7" id="KW-0324">Glycolysis</keyword>
<evidence type="ECO:0000256" key="4">
    <source>
        <dbReference type="ARBA" id="ARBA00022490"/>
    </source>
</evidence>
<dbReference type="PROSITE" id="PS00171">
    <property type="entry name" value="TIM_1"/>
    <property type="match status" value="1"/>
</dbReference>
<dbReference type="InterPro" id="IPR035990">
    <property type="entry name" value="TIM_sf"/>
</dbReference>
<dbReference type="Gene3D" id="3.20.20.70">
    <property type="entry name" value="Aldolase class I"/>
    <property type="match status" value="1"/>
</dbReference>
<dbReference type="FunFam" id="3.20.20.70:FF:000016">
    <property type="entry name" value="Triosephosphate isomerase"/>
    <property type="match status" value="1"/>
</dbReference>
<dbReference type="GO" id="GO:0046166">
    <property type="term" value="P:glyceraldehyde-3-phosphate biosynthetic process"/>
    <property type="evidence" value="ECO:0007669"/>
    <property type="project" value="TreeGrafter"/>
</dbReference>
<dbReference type="InterPro" id="IPR022896">
    <property type="entry name" value="TrioseP_Isoase_bac/euk"/>
</dbReference>
<dbReference type="CDD" id="cd00311">
    <property type="entry name" value="TIM"/>
    <property type="match status" value="1"/>
</dbReference>
<dbReference type="PANTHER" id="PTHR21139:SF42">
    <property type="entry name" value="TRIOSEPHOSPHATE ISOMERASE"/>
    <property type="match status" value="1"/>
</dbReference>
<keyword evidence="4 7" id="KW-0963">Cytoplasm</keyword>
<dbReference type="EMBL" id="JYNY01000329">
    <property type="protein sequence ID" value="KJJ84591.1"/>
    <property type="molecule type" value="Genomic_DNA"/>
</dbReference>
<dbReference type="InterPro" id="IPR020861">
    <property type="entry name" value="Triosephosphate_isomerase_AS"/>
</dbReference>
<comment type="function">
    <text evidence="7">Involved in the gluconeogenesis. Catalyzes stereospecifically the conversion of dihydroxyacetone phosphate (DHAP) to D-glyceraldehyde-3-phosphate (G3P).</text>
</comment>
<evidence type="ECO:0000256" key="6">
    <source>
        <dbReference type="ARBA" id="ARBA00023235"/>
    </source>
</evidence>
<dbReference type="InterPro" id="IPR000652">
    <property type="entry name" value="Triosephosphate_isomerase"/>
</dbReference>